<protein>
    <recommendedName>
        <fullName evidence="3 6">Glutaminase</fullName>
        <ecNumber evidence="3 6">3.5.1.2</ecNumber>
    </recommendedName>
</protein>
<organism evidence="7 8">
    <name type="scientific">Actinokineospora guangxiensis</name>
    <dbReference type="NCBI Taxonomy" id="1490288"/>
    <lineage>
        <taxon>Bacteria</taxon>
        <taxon>Bacillati</taxon>
        <taxon>Actinomycetota</taxon>
        <taxon>Actinomycetes</taxon>
        <taxon>Pseudonocardiales</taxon>
        <taxon>Pseudonocardiaceae</taxon>
        <taxon>Actinokineospora</taxon>
    </lineage>
</organism>
<dbReference type="RefSeq" id="WP_378250064.1">
    <property type="nucleotide sequence ID" value="NZ_JBHSKF010000015.1"/>
</dbReference>
<dbReference type="HAMAP" id="MF_00313">
    <property type="entry name" value="Glutaminase"/>
    <property type="match status" value="1"/>
</dbReference>
<accession>A0ABW0ETG4</accession>
<feature type="binding site" evidence="6">
    <location>
        <position position="65"/>
    </location>
    <ligand>
        <name>substrate</name>
    </ligand>
</feature>
<keyword evidence="6" id="KW-0007">Acetylation</keyword>
<evidence type="ECO:0000256" key="1">
    <source>
        <dbReference type="ARBA" id="ARBA00011076"/>
    </source>
</evidence>
<comment type="caution">
    <text evidence="7">The sequence shown here is derived from an EMBL/GenBank/DDBJ whole genome shotgun (WGS) entry which is preliminary data.</text>
</comment>
<dbReference type="EC" id="3.5.1.2" evidence="3 6"/>
<evidence type="ECO:0000256" key="5">
    <source>
        <dbReference type="ARBA" id="ARBA00049534"/>
    </source>
</evidence>
<comment type="similarity">
    <text evidence="1 6">Belongs to the glutaminase family.</text>
</comment>
<feature type="binding site" evidence="6">
    <location>
        <position position="160"/>
    </location>
    <ligand>
        <name>substrate</name>
    </ligand>
</feature>
<dbReference type="NCBIfam" id="TIGR03814">
    <property type="entry name" value="Gln_ase"/>
    <property type="match status" value="1"/>
</dbReference>
<comment type="catalytic activity">
    <reaction evidence="5 6">
        <text>L-glutamine + H2O = L-glutamate + NH4(+)</text>
        <dbReference type="Rhea" id="RHEA:15889"/>
        <dbReference type="ChEBI" id="CHEBI:15377"/>
        <dbReference type="ChEBI" id="CHEBI:28938"/>
        <dbReference type="ChEBI" id="CHEBI:29985"/>
        <dbReference type="ChEBI" id="CHEBI:58359"/>
        <dbReference type="EC" id="3.5.1.2"/>
    </reaction>
</comment>
<feature type="binding site" evidence="6">
    <location>
        <position position="252"/>
    </location>
    <ligand>
        <name>substrate</name>
    </ligand>
</feature>
<dbReference type="Proteomes" id="UP001596157">
    <property type="component" value="Unassembled WGS sequence"/>
</dbReference>
<keyword evidence="8" id="KW-1185">Reference proteome</keyword>
<dbReference type="GO" id="GO:0004359">
    <property type="term" value="F:glutaminase activity"/>
    <property type="evidence" value="ECO:0007669"/>
    <property type="project" value="UniProtKB-EC"/>
</dbReference>
<evidence type="ECO:0000256" key="4">
    <source>
        <dbReference type="ARBA" id="ARBA00022801"/>
    </source>
</evidence>
<sequence>MLVDVQSTLEEVAARVRPLVGQGRPAGYIPALAEVPVDRFGMAVAEVDGRVHGVGDCATPFSVQSLSKVFTLALAGDVADRVGREPSPLAFDSLAQLEQDRGVPRNPFLNAGALVTTDRLLTRTGDAAGALCRFLAEETAAPVGVDARVAASERSTGHRNVALAHLIAGYGKLDNPVDDVLDHYIRGCAIALSCADLARAALFLARGGVGATGPVLPAADAKRLNATMLVCGMYDGAGEFAYRVGLPAKSGVGGGILAVVPNRCVVCVWSPGLDRCGNSVAGVAALEAFTVLTGWSVF</sequence>
<proteinExistence type="inferred from homology"/>
<dbReference type="Pfam" id="PF04960">
    <property type="entry name" value="Glutaminase"/>
    <property type="match status" value="1"/>
</dbReference>
<evidence type="ECO:0000313" key="7">
    <source>
        <dbReference type="EMBL" id="MFC5290182.1"/>
    </source>
</evidence>
<dbReference type="InterPro" id="IPR015868">
    <property type="entry name" value="Glutaminase"/>
</dbReference>
<feature type="binding site" evidence="6">
    <location>
        <position position="153"/>
    </location>
    <ligand>
        <name>substrate</name>
    </ligand>
</feature>
<reference evidence="8" key="1">
    <citation type="journal article" date="2019" name="Int. J. Syst. Evol. Microbiol.">
        <title>The Global Catalogue of Microorganisms (GCM) 10K type strain sequencing project: providing services to taxonomists for standard genome sequencing and annotation.</title>
        <authorList>
            <consortium name="The Broad Institute Genomics Platform"/>
            <consortium name="The Broad Institute Genome Sequencing Center for Infectious Disease"/>
            <person name="Wu L."/>
            <person name="Ma J."/>
        </authorList>
    </citation>
    <scope>NUCLEOTIDE SEQUENCE [LARGE SCALE GENOMIC DNA]</scope>
    <source>
        <strain evidence="8">CCUG 59778</strain>
    </source>
</reference>
<dbReference type="PANTHER" id="PTHR12544:SF29">
    <property type="entry name" value="GLUTAMINASE"/>
    <property type="match status" value="1"/>
</dbReference>
<evidence type="ECO:0000313" key="8">
    <source>
        <dbReference type="Proteomes" id="UP001596157"/>
    </source>
</evidence>
<feature type="binding site" evidence="6">
    <location>
        <position position="184"/>
    </location>
    <ligand>
        <name>substrate</name>
    </ligand>
</feature>
<evidence type="ECO:0000256" key="2">
    <source>
        <dbReference type="ARBA" id="ARBA00011881"/>
    </source>
</evidence>
<dbReference type="InterPro" id="IPR012338">
    <property type="entry name" value="Beta-lactam/transpept-like"/>
</dbReference>
<evidence type="ECO:0000256" key="6">
    <source>
        <dbReference type="HAMAP-Rule" id="MF_00313"/>
    </source>
</evidence>
<gene>
    <name evidence="6" type="primary">glsA</name>
    <name evidence="7" type="ORF">ACFPM7_24260</name>
</gene>
<dbReference type="EMBL" id="JBHSKF010000015">
    <property type="protein sequence ID" value="MFC5290182.1"/>
    <property type="molecule type" value="Genomic_DNA"/>
</dbReference>
<dbReference type="SUPFAM" id="SSF56601">
    <property type="entry name" value="beta-lactamase/transpeptidase-like"/>
    <property type="match status" value="1"/>
</dbReference>
<name>A0ABW0ETG4_9PSEU</name>
<comment type="subunit">
    <text evidence="2 6">Homotetramer.</text>
</comment>
<dbReference type="NCBIfam" id="NF002133">
    <property type="entry name" value="PRK00971.1-2"/>
    <property type="match status" value="1"/>
</dbReference>
<feature type="binding site" evidence="6">
    <location>
        <position position="110"/>
    </location>
    <ligand>
        <name>substrate</name>
    </ligand>
</feature>
<feature type="binding site" evidence="6">
    <location>
        <position position="234"/>
    </location>
    <ligand>
        <name>substrate</name>
    </ligand>
</feature>
<dbReference type="PANTHER" id="PTHR12544">
    <property type="entry name" value="GLUTAMINASE"/>
    <property type="match status" value="1"/>
</dbReference>
<keyword evidence="4 6" id="KW-0378">Hydrolase</keyword>
<evidence type="ECO:0000256" key="3">
    <source>
        <dbReference type="ARBA" id="ARBA00012918"/>
    </source>
</evidence>
<dbReference type="Gene3D" id="3.40.710.10">
    <property type="entry name" value="DD-peptidase/beta-lactamase superfamily"/>
    <property type="match status" value="1"/>
</dbReference>